<proteinExistence type="predicted"/>
<sequence length="187" mass="18980">MGFLRRLLGRESVKGKAPGRQHYSPVGHDWRDLPVQTRPQRVKPRPAVKPHPAAAPSTDAVAGAATAATLLAAVATSQAHAEDAGPFGDDRLAPVAGLSESHDIHASTGDWMATDTPSGPSVNPASGLPMTNESFDVAGNLFGTDSMSGAMDSFESIGSCGGGMDSFGDCGGGMDSFGDGGGGINSW</sequence>
<gene>
    <name evidence="2" type="ORF">DU506_01040</name>
</gene>
<comment type="caution">
    <text evidence="2">The sequence shown here is derived from an EMBL/GenBank/DDBJ whole genome shotgun (WGS) entry which is preliminary data.</text>
</comment>
<accession>A0A368U9Z9</accession>
<reference evidence="2 3" key="1">
    <citation type="submission" date="2018-07" db="EMBL/GenBank/DDBJ databases">
        <title>Halomonas rutogse sp. nov., isolated from Lake TangqianCo on Tibetan Plateau.</title>
        <authorList>
            <person name="Lu H."/>
            <person name="Xing P."/>
            <person name="Wu Q."/>
        </authorList>
    </citation>
    <scope>NUCLEOTIDE SEQUENCE [LARGE SCALE GENOMIC DNA]</scope>
    <source>
        <strain evidence="2 3">TQ8S</strain>
    </source>
</reference>
<name>A0A368U9Z9_9GAMM</name>
<organism evidence="2 3">
    <name type="scientific">Vreelandella rituensis</name>
    <dbReference type="NCBI Taxonomy" id="2282306"/>
    <lineage>
        <taxon>Bacteria</taxon>
        <taxon>Pseudomonadati</taxon>
        <taxon>Pseudomonadota</taxon>
        <taxon>Gammaproteobacteria</taxon>
        <taxon>Oceanospirillales</taxon>
        <taxon>Halomonadaceae</taxon>
        <taxon>Vreelandella</taxon>
    </lineage>
</organism>
<evidence type="ECO:0000313" key="3">
    <source>
        <dbReference type="Proteomes" id="UP000253204"/>
    </source>
</evidence>
<dbReference type="Proteomes" id="UP000253204">
    <property type="component" value="Unassembled WGS sequence"/>
</dbReference>
<evidence type="ECO:0000313" key="2">
    <source>
        <dbReference type="EMBL" id="RCV93771.1"/>
    </source>
</evidence>
<dbReference type="AlphaFoldDB" id="A0A368U9Z9"/>
<dbReference type="EMBL" id="QPIJ01000001">
    <property type="protein sequence ID" value="RCV93771.1"/>
    <property type="molecule type" value="Genomic_DNA"/>
</dbReference>
<evidence type="ECO:0000256" key="1">
    <source>
        <dbReference type="SAM" id="MobiDB-lite"/>
    </source>
</evidence>
<keyword evidence="3" id="KW-1185">Reference proteome</keyword>
<dbReference type="RefSeq" id="WP_114485099.1">
    <property type="nucleotide sequence ID" value="NZ_CBCSHM010000052.1"/>
</dbReference>
<protein>
    <submittedName>
        <fullName evidence="2">Uncharacterized protein</fullName>
    </submittedName>
</protein>
<feature type="region of interest" description="Disordered" evidence="1">
    <location>
        <begin position="1"/>
        <end position="60"/>
    </location>
</feature>